<dbReference type="Proteomes" id="UP000003843">
    <property type="component" value="Unassembled WGS sequence"/>
</dbReference>
<dbReference type="EMBL" id="ACEQ02000056">
    <property type="protein sequence ID" value="EEZ74355.1"/>
    <property type="molecule type" value="Genomic_DNA"/>
</dbReference>
<accession>D0WDI2</accession>
<name>D0WDI2_NEILA</name>
<proteinExistence type="predicted"/>
<evidence type="ECO:0000313" key="2">
    <source>
        <dbReference type="Proteomes" id="UP000003843"/>
    </source>
</evidence>
<evidence type="ECO:0008006" key="3">
    <source>
        <dbReference type="Google" id="ProtNLM"/>
    </source>
</evidence>
<reference evidence="1 2" key="1">
    <citation type="submission" date="2009-10" db="EMBL/GenBank/DDBJ databases">
        <authorList>
            <person name="Weinstock G."/>
            <person name="Sodergren E."/>
            <person name="Clifton S."/>
            <person name="Fulton L."/>
            <person name="Fulton B."/>
            <person name="Courtney L."/>
            <person name="Fronick C."/>
            <person name="Harrison M."/>
            <person name="Strong C."/>
            <person name="Farmer C."/>
            <person name="Delahaunty K."/>
            <person name="Markovic C."/>
            <person name="Hall O."/>
            <person name="Minx P."/>
            <person name="Tomlinson C."/>
            <person name="Mitreva M."/>
            <person name="Nelson J."/>
            <person name="Hou S."/>
            <person name="Wollam A."/>
            <person name="Pepin K.H."/>
            <person name="Johnson M."/>
            <person name="Bhonagiri V."/>
            <person name="Nash W.E."/>
            <person name="Warren W."/>
            <person name="Chinwalla A."/>
            <person name="Mardis E.R."/>
            <person name="Wilson R.K."/>
        </authorList>
    </citation>
    <scope>NUCLEOTIDE SEQUENCE [LARGE SCALE GENOMIC DNA]</scope>
    <source>
        <strain evidence="1 2">ATCC 23970</strain>
    </source>
</reference>
<gene>
    <name evidence="1" type="ORF">NEILACOT_05618</name>
</gene>
<evidence type="ECO:0000313" key="1">
    <source>
        <dbReference type="EMBL" id="EEZ74355.1"/>
    </source>
</evidence>
<protein>
    <recommendedName>
        <fullName evidence="3">PilS cassette</fullName>
    </recommendedName>
</protein>
<comment type="caution">
    <text evidence="1">The sequence shown here is derived from an EMBL/GenBank/DDBJ whole genome shotgun (WGS) entry which is preliminary data.</text>
</comment>
<organism evidence="1 2">
    <name type="scientific">Neisseria lactamica ATCC 23970</name>
    <dbReference type="NCBI Taxonomy" id="546265"/>
    <lineage>
        <taxon>Bacteria</taxon>
        <taxon>Pseudomonadati</taxon>
        <taxon>Pseudomonadota</taxon>
        <taxon>Betaproteobacteria</taxon>
        <taxon>Neisseriales</taxon>
        <taxon>Neisseriaceae</taxon>
        <taxon>Neisseria</taxon>
    </lineage>
</organism>
<dbReference type="AlphaFoldDB" id="D0WDI2"/>
<sequence>MLIVIPARAGIQLVRFRFFFSFRVISKPSFPRRRESDLFGFGSFSRFG</sequence>